<evidence type="ECO:0000256" key="3">
    <source>
        <dbReference type="ARBA" id="ARBA00022801"/>
    </source>
</evidence>
<feature type="domain" description="UvrD-like helicase C-terminal" evidence="13">
    <location>
        <begin position="506"/>
        <end position="783"/>
    </location>
</feature>
<feature type="region of interest" description="Disordered" evidence="11">
    <location>
        <begin position="94"/>
        <end position="115"/>
    </location>
</feature>
<feature type="domain" description="UvrD-like helicase ATP-binding" evidence="12">
    <location>
        <begin position="191"/>
        <end position="495"/>
    </location>
</feature>
<evidence type="ECO:0000313" key="15">
    <source>
        <dbReference type="Proteomes" id="UP000322077"/>
    </source>
</evidence>
<evidence type="ECO:0000256" key="8">
    <source>
        <dbReference type="ARBA" id="ARBA00034808"/>
    </source>
</evidence>
<dbReference type="CDD" id="cd17932">
    <property type="entry name" value="DEXQc_UvrD"/>
    <property type="match status" value="1"/>
</dbReference>
<dbReference type="GO" id="GO:0005524">
    <property type="term" value="F:ATP binding"/>
    <property type="evidence" value="ECO:0007669"/>
    <property type="project" value="UniProtKB-UniRule"/>
</dbReference>
<evidence type="ECO:0000256" key="7">
    <source>
        <dbReference type="ARBA" id="ARBA00034617"/>
    </source>
</evidence>
<dbReference type="Pfam" id="PF06114">
    <property type="entry name" value="Peptidase_M78"/>
    <property type="match status" value="1"/>
</dbReference>
<dbReference type="GO" id="GO:0000725">
    <property type="term" value="P:recombinational repair"/>
    <property type="evidence" value="ECO:0007669"/>
    <property type="project" value="TreeGrafter"/>
</dbReference>
<evidence type="ECO:0000256" key="2">
    <source>
        <dbReference type="ARBA" id="ARBA00022741"/>
    </source>
</evidence>
<sequence>MDAVETSRREAAALHAAALARGIDPWKPLELVLGEVERAGFEAEPRQKGATQLGNAQASFDPELGLILYTDDGTDFDRAFLIAHELGHALLGDGEGACDTDQERSSEAAPEGEERIVAHGPRQRREVQMDLFARELLLPRPFVKDLHLGKGMSGAAIAARIGATKGVVYQQMLDALLLPETPVDLAPRPRKPLNQRQQVAADHRGCAYLLEAGPGTGKTQTLTARVSALLAEGVDPRRILVLTYSNRAAGELTGRIAGARGDALAAMWIGTFHGFGLDILHAFGDRIGRTRRPTLLDRASAVALLEDELPRLGLRHHRDMKDPTTLVSNMLDAISRAQDELCDCKRYASLAAAMRDAADVLEGEARAAAIERAERAAEIAVFYAHYEKLKLADNFIDFGDLVMLAVDLLENDAAAQAHYRGKYTHVLVDEYQDVNRASVRMLKGLKPDGQGLWVVGDARQSIYRFRGASSRNMALFAGDFPGAEHGDLIENYRSTEEVVQLFTHLGQGMTPVRGEGDPEPPPFEPLTSVRGPSGVTPELIVVRENACIAPVIADEILADVAAGGRYRDHCVLVTGNDRLAVIGRGLEALGIPVLFLGSIFERPEIKDLLCLLSLTTDPWGAGLVRVACMPEFRMDLQQVIETTTALKSVAAGGSNALLDTDKAAALCPSAAGPLASLAHALSEVGYASNPWYALAGILLDRSPIAARLASGTSAADRSQAIAVWQFMNFVKAVGAREKPAIPALLRRVRRLLRLGDDRDLRHLPAAASGIDAVRLLTIHGAKGLEFPSVHLPGLNADTMPKAAHYGRPACPPPDGMIEFARGSVTEELAISHEEEQDCLLYVATSRARDRLRLYRCSEKKDRKPRAESSYVARLAGRLTSREAAPSREPSVPADAIPVPITVPATLSLAGWRIETYRKCPRRFLYMQLLRTGGATDRTTYGLVHDIVRRVCRDIAAGPTTPSEVELERLTRAACDVPELSEHGYYADFVQLAVELVAFYGGERRTLAAASHTAAAIGVGIDIVEIDAHEILDENGSAVLWIVQTGHQRSKAEEAIDVRAAVVGAMTRMSGSRVEMLNLADRRRVTVAPKKGAEGHFQRITAAALAGIRAGSFPKLDNAGPRSCGNCPALMICDALPAGAAMVTI</sequence>
<organism evidence="14 15">
    <name type="scientific">Sphingomonas montanisoli</name>
    <dbReference type="NCBI Taxonomy" id="2606412"/>
    <lineage>
        <taxon>Bacteria</taxon>
        <taxon>Pseudomonadati</taxon>
        <taxon>Pseudomonadota</taxon>
        <taxon>Alphaproteobacteria</taxon>
        <taxon>Sphingomonadales</taxon>
        <taxon>Sphingomonadaceae</taxon>
        <taxon>Sphingomonas</taxon>
    </lineage>
</organism>
<dbReference type="AlphaFoldDB" id="A0A5D9C1H7"/>
<keyword evidence="15" id="KW-1185">Reference proteome</keyword>
<dbReference type="GO" id="GO:0016887">
    <property type="term" value="F:ATP hydrolysis activity"/>
    <property type="evidence" value="ECO:0007669"/>
    <property type="project" value="RHEA"/>
</dbReference>
<gene>
    <name evidence="14" type="ORF">FYJ91_11910</name>
</gene>
<evidence type="ECO:0000256" key="10">
    <source>
        <dbReference type="PROSITE-ProRule" id="PRU00560"/>
    </source>
</evidence>
<evidence type="ECO:0000256" key="9">
    <source>
        <dbReference type="ARBA" id="ARBA00048988"/>
    </source>
</evidence>
<comment type="catalytic activity">
    <reaction evidence="7">
        <text>Couples ATP hydrolysis with the unwinding of duplex DNA by translocating in the 3'-5' direction.</text>
        <dbReference type="EC" id="5.6.2.4"/>
    </reaction>
</comment>
<dbReference type="InterPro" id="IPR013986">
    <property type="entry name" value="DExx_box_DNA_helicase_dom_sf"/>
</dbReference>
<keyword evidence="5 10" id="KW-0067">ATP-binding</keyword>
<evidence type="ECO:0000256" key="6">
    <source>
        <dbReference type="ARBA" id="ARBA00023235"/>
    </source>
</evidence>
<dbReference type="GO" id="GO:0005829">
    <property type="term" value="C:cytosol"/>
    <property type="evidence" value="ECO:0007669"/>
    <property type="project" value="TreeGrafter"/>
</dbReference>
<feature type="compositionally biased region" description="Basic and acidic residues" evidence="11">
    <location>
        <begin position="101"/>
        <end position="115"/>
    </location>
</feature>
<dbReference type="EMBL" id="VTOU01000003">
    <property type="protein sequence ID" value="TZG25708.1"/>
    <property type="molecule type" value="Genomic_DNA"/>
</dbReference>
<dbReference type="InterPro" id="IPR000212">
    <property type="entry name" value="DNA_helicase_UvrD/REP"/>
</dbReference>
<dbReference type="InterPro" id="IPR014017">
    <property type="entry name" value="DNA_helicase_UvrD-like_C"/>
</dbReference>
<dbReference type="Pfam" id="PF00580">
    <property type="entry name" value="UvrD-helicase"/>
    <property type="match status" value="1"/>
</dbReference>
<dbReference type="PANTHER" id="PTHR11070">
    <property type="entry name" value="UVRD / RECB / PCRA DNA HELICASE FAMILY MEMBER"/>
    <property type="match status" value="1"/>
</dbReference>
<dbReference type="PROSITE" id="PS51217">
    <property type="entry name" value="UVRD_HELICASE_CTER"/>
    <property type="match status" value="1"/>
</dbReference>
<comment type="catalytic activity">
    <reaction evidence="9">
        <text>ATP + H2O = ADP + phosphate + H(+)</text>
        <dbReference type="Rhea" id="RHEA:13065"/>
        <dbReference type="ChEBI" id="CHEBI:15377"/>
        <dbReference type="ChEBI" id="CHEBI:15378"/>
        <dbReference type="ChEBI" id="CHEBI:30616"/>
        <dbReference type="ChEBI" id="CHEBI:43474"/>
        <dbReference type="ChEBI" id="CHEBI:456216"/>
        <dbReference type="EC" id="5.6.2.4"/>
    </reaction>
</comment>
<proteinExistence type="inferred from homology"/>
<dbReference type="SUPFAM" id="SSF52540">
    <property type="entry name" value="P-loop containing nucleoside triphosphate hydrolases"/>
    <property type="match status" value="1"/>
</dbReference>
<dbReference type="EC" id="5.6.2.4" evidence="8"/>
<keyword evidence="6" id="KW-0413">Isomerase</keyword>
<dbReference type="InterPro" id="IPR027417">
    <property type="entry name" value="P-loop_NTPase"/>
</dbReference>
<evidence type="ECO:0000313" key="14">
    <source>
        <dbReference type="EMBL" id="TZG25708.1"/>
    </source>
</evidence>
<accession>A0A5D9C1H7</accession>
<dbReference type="Proteomes" id="UP000322077">
    <property type="component" value="Unassembled WGS sequence"/>
</dbReference>
<dbReference type="Pfam" id="PF13361">
    <property type="entry name" value="UvrD_C"/>
    <property type="match status" value="2"/>
</dbReference>
<name>A0A5D9C1H7_9SPHN</name>
<keyword evidence="2 10" id="KW-0547">Nucleotide-binding</keyword>
<dbReference type="Gene3D" id="3.40.50.300">
    <property type="entry name" value="P-loop containing nucleotide triphosphate hydrolases"/>
    <property type="match status" value="2"/>
</dbReference>
<evidence type="ECO:0000256" key="4">
    <source>
        <dbReference type="ARBA" id="ARBA00022806"/>
    </source>
</evidence>
<dbReference type="GO" id="GO:0033202">
    <property type="term" value="C:DNA helicase complex"/>
    <property type="evidence" value="ECO:0007669"/>
    <property type="project" value="TreeGrafter"/>
</dbReference>
<dbReference type="RefSeq" id="WP_149522514.1">
    <property type="nucleotide sequence ID" value="NZ_VTOU01000003.1"/>
</dbReference>
<dbReference type="InterPro" id="IPR014016">
    <property type="entry name" value="UvrD-like_ATP-bd"/>
</dbReference>
<keyword evidence="4 10" id="KW-0347">Helicase</keyword>
<keyword evidence="3 10" id="KW-0378">Hydrolase</keyword>
<dbReference type="InterPro" id="IPR010359">
    <property type="entry name" value="IrrE_HExxH"/>
</dbReference>
<evidence type="ECO:0000256" key="5">
    <source>
        <dbReference type="ARBA" id="ARBA00022840"/>
    </source>
</evidence>
<comment type="similarity">
    <text evidence="1">Belongs to the helicase family. UvrD subfamily.</text>
</comment>
<evidence type="ECO:0000259" key="12">
    <source>
        <dbReference type="PROSITE" id="PS51198"/>
    </source>
</evidence>
<dbReference type="GO" id="GO:0003677">
    <property type="term" value="F:DNA binding"/>
    <property type="evidence" value="ECO:0007669"/>
    <property type="project" value="InterPro"/>
</dbReference>
<evidence type="ECO:0000256" key="1">
    <source>
        <dbReference type="ARBA" id="ARBA00009922"/>
    </source>
</evidence>
<comment type="caution">
    <text evidence="14">The sequence shown here is derived from an EMBL/GenBank/DDBJ whole genome shotgun (WGS) entry which is preliminary data.</text>
</comment>
<protein>
    <recommendedName>
        <fullName evidence="8">DNA 3'-5' helicase</fullName>
        <ecNumber evidence="8">5.6.2.4</ecNumber>
    </recommendedName>
</protein>
<dbReference type="InterPro" id="IPR038726">
    <property type="entry name" value="PDDEXK_AddAB-type"/>
</dbReference>
<evidence type="ECO:0000259" key="13">
    <source>
        <dbReference type="PROSITE" id="PS51217"/>
    </source>
</evidence>
<dbReference type="Gene3D" id="1.10.10.160">
    <property type="match status" value="1"/>
</dbReference>
<dbReference type="PANTHER" id="PTHR11070:SF59">
    <property type="entry name" value="DNA 3'-5' HELICASE"/>
    <property type="match status" value="1"/>
</dbReference>
<dbReference type="PROSITE" id="PS51198">
    <property type="entry name" value="UVRD_HELICASE_ATP_BIND"/>
    <property type="match status" value="1"/>
</dbReference>
<feature type="binding site" evidence="10">
    <location>
        <begin position="212"/>
        <end position="219"/>
    </location>
    <ligand>
        <name>ATP</name>
        <dbReference type="ChEBI" id="CHEBI:30616"/>
    </ligand>
</feature>
<dbReference type="GO" id="GO:0043138">
    <property type="term" value="F:3'-5' DNA helicase activity"/>
    <property type="evidence" value="ECO:0007669"/>
    <property type="project" value="UniProtKB-EC"/>
</dbReference>
<reference evidence="14 15" key="1">
    <citation type="submission" date="2019-08" db="EMBL/GenBank/DDBJ databases">
        <authorList>
            <person name="Wang G."/>
            <person name="Xu Z."/>
        </authorList>
    </citation>
    <scope>NUCLEOTIDE SEQUENCE [LARGE SCALE GENOMIC DNA]</scope>
    <source>
        <strain evidence="14 15">ZX</strain>
    </source>
</reference>
<dbReference type="Gene3D" id="1.10.486.10">
    <property type="entry name" value="PCRA, domain 4"/>
    <property type="match status" value="1"/>
</dbReference>
<evidence type="ECO:0000256" key="11">
    <source>
        <dbReference type="SAM" id="MobiDB-lite"/>
    </source>
</evidence>
<dbReference type="Pfam" id="PF12705">
    <property type="entry name" value="PDDEXK_1"/>
    <property type="match status" value="1"/>
</dbReference>